<evidence type="ECO:0000256" key="3">
    <source>
        <dbReference type="ARBA" id="ARBA00022729"/>
    </source>
</evidence>
<evidence type="ECO:0000256" key="5">
    <source>
        <dbReference type="RuleBase" id="RU361209"/>
    </source>
</evidence>
<dbReference type="OrthoDB" id="421038at2759"/>
<dbReference type="GO" id="GO:0098552">
    <property type="term" value="C:side of membrane"/>
    <property type="evidence" value="ECO:0007669"/>
    <property type="project" value="UniProtKB-KW"/>
</dbReference>
<dbReference type="KEGG" id="mbe:MBM_07728"/>
<dbReference type="GO" id="GO:0042124">
    <property type="term" value="F:1,3-beta-glucanosyltransferase activity"/>
    <property type="evidence" value="ECO:0007669"/>
    <property type="project" value="TreeGrafter"/>
</dbReference>
<gene>
    <name evidence="7" type="ORF">MBM_07728</name>
</gene>
<evidence type="ECO:0000313" key="7">
    <source>
        <dbReference type="EMBL" id="EKD14051.1"/>
    </source>
</evidence>
<dbReference type="InParanoid" id="K1WMG8"/>
<sequence length="447" mass="47530">MFSRFLTGLALMISLSISAVHAAVPQISTSGTKFFYSNGTQYYMKGTPIPTFNLHCEPFLLIVAQDDPLIDTEQCQRDASLMATLGANAIRVYHVDPAGDHSGCMSAFADAGIYLLVDLDTFTTDIDPTYASWNQSQFNAFAAVMDAFHTYDNTLGFFIGNEVIALNNQSLAAPYIKAAARDMKAYRDSKGYRKVPVGYSAADIAELRPMLQNYLACGTNSSESIDFFGLNAYEWCGENTMVTSGYNKLNTFALDLNVPIFFSETGCNTVKPRTFQDQSAILGADMESIWSGAIVYEWIEEANNYGLISYGTPVSDTVQATNVAGGFSRGGTPTPVAPDFTNLQNVWKTLQPIGVASSTYTPSITPPACPTSTAGGWLVNGDVKLPSVGQVLQATTSGGSLTVSSTGSATGSASTPSSTKGSANGGKEIAGMSAGLVGVMLGFMWFS</sequence>
<dbReference type="PANTHER" id="PTHR31468">
    <property type="entry name" value="1,3-BETA-GLUCANOSYLTRANSFERASE GAS1"/>
    <property type="match status" value="1"/>
</dbReference>
<comment type="function">
    <text evidence="5">Splits internally a 1,3-beta-glucan molecule and transfers the newly generated reducing end (the donor) to the non-reducing end of another 1,3-beta-glucan molecule (the acceptor) forming a 1,3-beta linkage, resulting in the elongation of 1,3-beta-glucan chains in the cell wall.</text>
</comment>
<keyword evidence="5" id="KW-0808">Transferase</keyword>
<accession>K1WMG8</accession>
<feature type="region of interest" description="Disordered" evidence="6">
    <location>
        <begin position="398"/>
        <end position="426"/>
    </location>
</feature>
<keyword evidence="5" id="KW-0472">Membrane</keyword>
<keyword evidence="5" id="KW-0449">Lipoprotein</keyword>
<reference evidence="7 8" key="1">
    <citation type="journal article" date="2012" name="BMC Genomics">
        <title>Sequencing the genome of Marssonina brunnea reveals fungus-poplar co-evolution.</title>
        <authorList>
            <person name="Zhu S."/>
            <person name="Cao Y.-Z."/>
            <person name="Jiang C."/>
            <person name="Tan B.-Y."/>
            <person name="Wang Z."/>
            <person name="Feng S."/>
            <person name="Zhang L."/>
            <person name="Su X.-H."/>
            <person name="Brejova B."/>
            <person name="Vinar T."/>
            <person name="Xu M."/>
            <person name="Wang M.-X."/>
            <person name="Zhang S.-G."/>
            <person name="Huang M.-R."/>
            <person name="Wu R."/>
            <person name="Zhou Y."/>
        </authorList>
    </citation>
    <scope>NUCLEOTIDE SEQUENCE [LARGE SCALE GENOMIC DNA]</scope>
    <source>
        <strain evidence="7 8">MB_m1</strain>
    </source>
</reference>
<protein>
    <recommendedName>
        <fullName evidence="5">1,3-beta-glucanosyltransferase</fullName>
        <ecNumber evidence="5">2.4.1.-</ecNumber>
    </recommendedName>
</protein>
<dbReference type="HOGENOM" id="CLU_021855_0_0_1"/>
<evidence type="ECO:0000256" key="4">
    <source>
        <dbReference type="ARBA" id="ARBA00023180"/>
    </source>
</evidence>
<dbReference type="GO" id="GO:0005886">
    <property type="term" value="C:plasma membrane"/>
    <property type="evidence" value="ECO:0007669"/>
    <property type="project" value="UniProtKB-SubCell"/>
</dbReference>
<dbReference type="Pfam" id="PF03198">
    <property type="entry name" value="Glyco_hydro_72"/>
    <property type="match status" value="1"/>
</dbReference>
<evidence type="ECO:0000313" key="8">
    <source>
        <dbReference type="Proteomes" id="UP000006753"/>
    </source>
</evidence>
<feature type="signal peptide" evidence="5">
    <location>
        <begin position="1"/>
        <end position="22"/>
    </location>
</feature>
<organism evidence="7 8">
    <name type="scientific">Marssonina brunnea f. sp. multigermtubi (strain MB_m1)</name>
    <name type="common">Marssonina leaf spot fungus</name>
    <dbReference type="NCBI Taxonomy" id="1072389"/>
    <lineage>
        <taxon>Eukaryota</taxon>
        <taxon>Fungi</taxon>
        <taxon>Dikarya</taxon>
        <taxon>Ascomycota</taxon>
        <taxon>Pezizomycotina</taxon>
        <taxon>Leotiomycetes</taxon>
        <taxon>Helotiales</taxon>
        <taxon>Drepanopezizaceae</taxon>
        <taxon>Drepanopeziza</taxon>
    </lineage>
</organism>
<proteinExistence type="inferred from homology"/>
<keyword evidence="5" id="KW-0336">GPI-anchor</keyword>
<dbReference type="InterPro" id="IPR004886">
    <property type="entry name" value="Glucanosyltransferase"/>
</dbReference>
<dbReference type="SUPFAM" id="SSF51445">
    <property type="entry name" value="(Trans)glycosidases"/>
    <property type="match status" value="1"/>
</dbReference>
<dbReference type="EMBL" id="JH921447">
    <property type="protein sequence ID" value="EKD14051.1"/>
    <property type="molecule type" value="Genomic_DNA"/>
</dbReference>
<evidence type="ECO:0000256" key="1">
    <source>
        <dbReference type="ARBA" id="ARBA00004609"/>
    </source>
</evidence>
<feature type="compositionally biased region" description="Low complexity" evidence="6">
    <location>
        <begin position="398"/>
        <end position="422"/>
    </location>
</feature>
<comment type="similarity">
    <text evidence="2 5">Belongs to the glycosyl hydrolase 72 family.</text>
</comment>
<dbReference type="EC" id="2.4.1.-" evidence="5"/>
<dbReference type="Proteomes" id="UP000006753">
    <property type="component" value="Unassembled WGS sequence"/>
</dbReference>
<dbReference type="eggNOG" id="ENOG502SHAA">
    <property type="taxonomic scope" value="Eukaryota"/>
</dbReference>
<dbReference type="Gene3D" id="3.20.20.80">
    <property type="entry name" value="Glycosidases"/>
    <property type="match status" value="1"/>
</dbReference>
<dbReference type="OMA" id="ANHDGCM"/>
<feature type="chain" id="PRO_5005137301" description="1,3-beta-glucanosyltransferase" evidence="5">
    <location>
        <begin position="23"/>
        <end position="447"/>
    </location>
</feature>
<keyword evidence="8" id="KW-1185">Reference proteome</keyword>
<dbReference type="PANTHER" id="PTHR31468:SF8">
    <property type="entry name" value="1,3-BETA-GLUCANOSYLTRANSFERASE GAS2"/>
    <property type="match status" value="1"/>
</dbReference>
<keyword evidence="4" id="KW-0325">Glycoprotein</keyword>
<keyword evidence="3 5" id="KW-0732">Signal</keyword>
<dbReference type="AlphaFoldDB" id="K1WMG8"/>
<comment type="subcellular location">
    <subcellularLocation>
        <location evidence="1 5">Cell membrane</location>
        <topology evidence="1 5">Lipid-anchor</topology>
        <topology evidence="1 5">GPI-anchor</topology>
    </subcellularLocation>
</comment>
<dbReference type="InterPro" id="IPR017853">
    <property type="entry name" value="GH"/>
</dbReference>
<evidence type="ECO:0000256" key="6">
    <source>
        <dbReference type="SAM" id="MobiDB-lite"/>
    </source>
</evidence>
<name>K1WMG8_MARBU</name>
<evidence type="ECO:0000256" key="2">
    <source>
        <dbReference type="ARBA" id="ARBA00007528"/>
    </source>
</evidence>
<dbReference type="GO" id="GO:0071970">
    <property type="term" value="P:fungal-type cell wall (1-&gt;3)-beta-D-glucan biosynthetic process"/>
    <property type="evidence" value="ECO:0007669"/>
    <property type="project" value="TreeGrafter"/>
</dbReference>
<dbReference type="GO" id="GO:0031505">
    <property type="term" value="P:fungal-type cell wall organization"/>
    <property type="evidence" value="ECO:0007669"/>
    <property type="project" value="TreeGrafter"/>
</dbReference>